<dbReference type="InterPro" id="IPR036102">
    <property type="entry name" value="OsmC/Ohrsf"/>
</dbReference>
<dbReference type="InterPro" id="IPR052707">
    <property type="entry name" value="OsmC_Ohr_Peroxiredoxin"/>
</dbReference>
<comment type="caution">
    <text evidence="1">The sequence shown here is derived from an EMBL/GenBank/DDBJ whole genome shotgun (WGS) entry which is preliminary data.</text>
</comment>
<dbReference type="PANTHER" id="PTHR42830">
    <property type="entry name" value="OSMOTICALLY INDUCIBLE FAMILY PROTEIN"/>
    <property type="match status" value="1"/>
</dbReference>
<dbReference type="GO" id="GO:0004601">
    <property type="term" value="F:peroxidase activity"/>
    <property type="evidence" value="ECO:0007669"/>
    <property type="project" value="InterPro"/>
</dbReference>
<dbReference type="InterPro" id="IPR003718">
    <property type="entry name" value="OsmC/Ohr_fam"/>
</dbReference>
<dbReference type="Proteomes" id="UP000622552">
    <property type="component" value="Unassembled WGS sequence"/>
</dbReference>
<name>A0A8J7KNB5_9ACTN</name>
<dbReference type="GO" id="GO:0006979">
    <property type="term" value="P:response to oxidative stress"/>
    <property type="evidence" value="ECO:0007669"/>
    <property type="project" value="InterPro"/>
</dbReference>
<dbReference type="Gene3D" id="3.30.300.20">
    <property type="match status" value="1"/>
</dbReference>
<organism evidence="1 2">
    <name type="scientific">Longispora fulva</name>
    <dbReference type="NCBI Taxonomy" id="619741"/>
    <lineage>
        <taxon>Bacteria</taxon>
        <taxon>Bacillati</taxon>
        <taxon>Actinomycetota</taxon>
        <taxon>Actinomycetes</taxon>
        <taxon>Micromonosporales</taxon>
        <taxon>Micromonosporaceae</taxon>
        <taxon>Longispora</taxon>
    </lineage>
</organism>
<protein>
    <submittedName>
        <fullName evidence="1">Osmotically inducible protein OsmC</fullName>
    </submittedName>
</protein>
<evidence type="ECO:0000313" key="1">
    <source>
        <dbReference type="EMBL" id="MBG6141439.1"/>
    </source>
</evidence>
<dbReference type="PANTHER" id="PTHR42830:SF1">
    <property type="entry name" value="OSMOTICALLY INDUCIBLE FAMILY PROTEIN"/>
    <property type="match status" value="1"/>
</dbReference>
<reference evidence="1" key="1">
    <citation type="submission" date="2020-11" db="EMBL/GenBank/DDBJ databases">
        <title>Sequencing the genomes of 1000 actinobacteria strains.</title>
        <authorList>
            <person name="Klenk H.-P."/>
        </authorList>
    </citation>
    <scope>NUCLEOTIDE SEQUENCE</scope>
    <source>
        <strain evidence="1">DSM 45356</strain>
    </source>
</reference>
<dbReference type="EMBL" id="JADOUF010000001">
    <property type="protein sequence ID" value="MBG6141439.1"/>
    <property type="molecule type" value="Genomic_DNA"/>
</dbReference>
<sequence length="141" mass="14484">MATTRTARTHWEGSLLKGGGSVELASSGLGTFDVTWAARTEPPSSGRTSPEELLAAAHSSCFSMAFSNILDKAGHAPDSLEVSAEVGFQPGVGVTGSAIRVRGVVPGMSEDEFVALAHDAKENCPVSKALSIEITLDAALA</sequence>
<gene>
    <name evidence="1" type="ORF">IW245_007633</name>
</gene>
<dbReference type="InterPro" id="IPR019904">
    <property type="entry name" value="Peroxiredoxin_OsmC"/>
</dbReference>
<dbReference type="RefSeq" id="WP_197007852.1">
    <property type="nucleotide sequence ID" value="NZ_BONS01000013.1"/>
</dbReference>
<dbReference type="InterPro" id="IPR015946">
    <property type="entry name" value="KH_dom-like_a/b"/>
</dbReference>
<dbReference type="AlphaFoldDB" id="A0A8J7KNB5"/>
<dbReference type="Pfam" id="PF02566">
    <property type="entry name" value="OsmC"/>
    <property type="match status" value="1"/>
</dbReference>
<dbReference type="NCBIfam" id="TIGR03562">
    <property type="entry name" value="osmo_induc_OsmC"/>
    <property type="match status" value="1"/>
</dbReference>
<accession>A0A8J7KNB5</accession>
<dbReference type="SUPFAM" id="SSF82784">
    <property type="entry name" value="OsmC-like"/>
    <property type="match status" value="1"/>
</dbReference>
<keyword evidence="2" id="KW-1185">Reference proteome</keyword>
<proteinExistence type="predicted"/>
<evidence type="ECO:0000313" key="2">
    <source>
        <dbReference type="Proteomes" id="UP000622552"/>
    </source>
</evidence>